<protein>
    <submittedName>
        <fullName evidence="3">Uncharacterized protein</fullName>
    </submittedName>
</protein>
<keyword evidence="2" id="KW-0732">Signal</keyword>
<gene>
    <name evidence="3" type="ORF">B9G79_05865</name>
</gene>
<sequence length="156" mass="17076">MLNKKFKKALIFASVLLLQPILNPSSAALAKRRTPPKAFSFIAEGGKASQGECDGERKIPRLKRLKEYSGASSYMGSELQDPEIKGKPGDEMWKHFFRAKPACNSVLAKTPSSVTDPYKSAKSEANPTNEVDSEEAAENADEQQQMENAEAEPATE</sequence>
<evidence type="ECO:0000256" key="1">
    <source>
        <dbReference type="SAM" id="MobiDB-lite"/>
    </source>
</evidence>
<feature type="compositionally biased region" description="Acidic residues" evidence="1">
    <location>
        <begin position="131"/>
        <end position="141"/>
    </location>
</feature>
<evidence type="ECO:0000256" key="2">
    <source>
        <dbReference type="SAM" id="SignalP"/>
    </source>
</evidence>
<feature type="region of interest" description="Disordered" evidence="1">
    <location>
        <begin position="108"/>
        <end position="156"/>
    </location>
</feature>
<reference evidence="3 4" key="1">
    <citation type="submission" date="2017-04" db="EMBL/GenBank/DDBJ databases">
        <title>Whole genome sequence of Bdellovibrio bacteriovorus strain SSB218315.</title>
        <authorList>
            <person name="Oyedara O."/>
            <person name="Rodriguez-Perez M.A."/>
        </authorList>
    </citation>
    <scope>NUCLEOTIDE SEQUENCE [LARGE SCALE GENOMIC DNA]</scope>
    <source>
        <strain evidence="3 4">SSB218315</strain>
    </source>
</reference>
<evidence type="ECO:0000313" key="4">
    <source>
        <dbReference type="Proteomes" id="UP000197003"/>
    </source>
</evidence>
<accession>A0A1Z3NDA8</accession>
<name>A0A1Z3NDA8_BDEBC</name>
<dbReference type="Proteomes" id="UP000197003">
    <property type="component" value="Chromosome"/>
</dbReference>
<dbReference type="AlphaFoldDB" id="A0A1Z3NDA8"/>
<dbReference type="OrthoDB" id="5295142at2"/>
<evidence type="ECO:0000313" key="3">
    <source>
        <dbReference type="EMBL" id="ASD65417.1"/>
    </source>
</evidence>
<dbReference type="EMBL" id="CP020946">
    <property type="protein sequence ID" value="ASD65417.1"/>
    <property type="molecule type" value="Genomic_DNA"/>
</dbReference>
<feature type="signal peptide" evidence="2">
    <location>
        <begin position="1"/>
        <end position="27"/>
    </location>
</feature>
<feature type="chain" id="PRO_5013165042" evidence="2">
    <location>
        <begin position="28"/>
        <end position="156"/>
    </location>
</feature>
<organism evidence="3 4">
    <name type="scientific">Bdellovibrio bacteriovorus</name>
    <dbReference type="NCBI Taxonomy" id="959"/>
    <lineage>
        <taxon>Bacteria</taxon>
        <taxon>Pseudomonadati</taxon>
        <taxon>Bdellovibrionota</taxon>
        <taxon>Bdellovibrionia</taxon>
        <taxon>Bdellovibrionales</taxon>
        <taxon>Pseudobdellovibrionaceae</taxon>
        <taxon>Bdellovibrio</taxon>
    </lineage>
</organism>
<proteinExistence type="predicted"/>